<protein>
    <submittedName>
        <fullName evidence="1">Uncharacterized protein</fullName>
    </submittedName>
</protein>
<reference evidence="2" key="1">
    <citation type="submission" date="2016-06" db="EMBL/GenBank/DDBJ databases">
        <title>Parallel loss of symbiosis genes in relatives of nitrogen-fixing non-legume Parasponia.</title>
        <authorList>
            <person name="Van Velzen R."/>
            <person name="Holmer R."/>
            <person name="Bu F."/>
            <person name="Rutten L."/>
            <person name="Van Zeijl A."/>
            <person name="Liu W."/>
            <person name="Santuari L."/>
            <person name="Cao Q."/>
            <person name="Sharma T."/>
            <person name="Shen D."/>
            <person name="Roswanjaya Y."/>
            <person name="Wardhani T."/>
            <person name="Kalhor M.S."/>
            <person name="Jansen J."/>
            <person name="Van den Hoogen J."/>
            <person name="Gungor B."/>
            <person name="Hartog M."/>
            <person name="Hontelez J."/>
            <person name="Verver J."/>
            <person name="Yang W.-C."/>
            <person name="Schijlen E."/>
            <person name="Repin R."/>
            <person name="Schilthuizen M."/>
            <person name="Schranz E."/>
            <person name="Heidstra R."/>
            <person name="Miyata K."/>
            <person name="Fedorova E."/>
            <person name="Kohlen W."/>
            <person name="Bisseling T."/>
            <person name="Smit S."/>
            <person name="Geurts R."/>
        </authorList>
    </citation>
    <scope>NUCLEOTIDE SEQUENCE [LARGE SCALE GENOMIC DNA]</scope>
    <source>
        <strain evidence="2">cv. WU1-14</strain>
    </source>
</reference>
<keyword evidence="2" id="KW-1185">Reference proteome</keyword>
<evidence type="ECO:0000313" key="2">
    <source>
        <dbReference type="Proteomes" id="UP000237105"/>
    </source>
</evidence>
<dbReference type="Proteomes" id="UP000237105">
    <property type="component" value="Unassembled WGS sequence"/>
</dbReference>
<organism evidence="1 2">
    <name type="scientific">Parasponia andersonii</name>
    <name type="common">Sponia andersonii</name>
    <dbReference type="NCBI Taxonomy" id="3476"/>
    <lineage>
        <taxon>Eukaryota</taxon>
        <taxon>Viridiplantae</taxon>
        <taxon>Streptophyta</taxon>
        <taxon>Embryophyta</taxon>
        <taxon>Tracheophyta</taxon>
        <taxon>Spermatophyta</taxon>
        <taxon>Magnoliopsida</taxon>
        <taxon>eudicotyledons</taxon>
        <taxon>Gunneridae</taxon>
        <taxon>Pentapetalae</taxon>
        <taxon>rosids</taxon>
        <taxon>fabids</taxon>
        <taxon>Rosales</taxon>
        <taxon>Cannabaceae</taxon>
        <taxon>Parasponia</taxon>
    </lineage>
</organism>
<accession>A0A2P5C8L8</accession>
<gene>
    <name evidence="1" type="ORF">PanWU01x14_174900</name>
</gene>
<dbReference type="OrthoDB" id="10392783at2759"/>
<name>A0A2P5C8L8_PARAD</name>
<sequence length="82" mass="9600">MPLEQIASNGVDRFRLYNETISKSATNWAWESHATTTYDLFRISISIVGELDWHYACQSDDGKTEYLTVKDRRGKKRKKNEK</sequence>
<evidence type="ECO:0000313" key="1">
    <source>
        <dbReference type="EMBL" id="PON57373.1"/>
    </source>
</evidence>
<dbReference type="AlphaFoldDB" id="A0A2P5C8L8"/>
<comment type="caution">
    <text evidence="1">The sequence shown here is derived from an EMBL/GenBank/DDBJ whole genome shotgun (WGS) entry which is preliminary data.</text>
</comment>
<dbReference type="EMBL" id="JXTB01000160">
    <property type="protein sequence ID" value="PON57373.1"/>
    <property type="molecule type" value="Genomic_DNA"/>
</dbReference>
<proteinExistence type="predicted"/>